<comment type="caution">
    <text evidence="1">The sequence shown here is derived from an EMBL/GenBank/DDBJ whole genome shotgun (WGS) entry which is preliminary data.</text>
</comment>
<keyword evidence="2" id="KW-1185">Reference proteome</keyword>
<organism evidence="1 2">
    <name type="scientific">Araneus ventricosus</name>
    <name type="common">Orbweaver spider</name>
    <name type="synonym">Epeira ventricosa</name>
    <dbReference type="NCBI Taxonomy" id="182803"/>
    <lineage>
        <taxon>Eukaryota</taxon>
        <taxon>Metazoa</taxon>
        <taxon>Ecdysozoa</taxon>
        <taxon>Arthropoda</taxon>
        <taxon>Chelicerata</taxon>
        <taxon>Arachnida</taxon>
        <taxon>Araneae</taxon>
        <taxon>Araneomorphae</taxon>
        <taxon>Entelegynae</taxon>
        <taxon>Araneoidea</taxon>
        <taxon>Araneidae</taxon>
        <taxon>Araneus</taxon>
    </lineage>
</organism>
<dbReference type="Proteomes" id="UP000499080">
    <property type="component" value="Unassembled WGS sequence"/>
</dbReference>
<gene>
    <name evidence="1" type="ORF">AVEN_110274_1</name>
</gene>
<accession>A0A4Y2DP58</accession>
<evidence type="ECO:0000313" key="2">
    <source>
        <dbReference type="Proteomes" id="UP000499080"/>
    </source>
</evidence>
<reference evidence="1 2" key="1">
    <citation type="journal article" date="2019" name="Sci. Rep.">
        <title>Orb-weaving spider Araneus ventricosus genome elucidates the spidroin gene catalogue.</title>
        <authorList>
            <person name="Kono N."/>
            <person name="Nakamura H."/>
            <person name="Ohtoshi R."/>
            <person name="Moran D.A.P."/>
            <person name="Shinohara A."/>
            <person name="Yoshida Y."/>
            <person name="Fujiwara M."/>
            <person name="Mori M."/>
            <person name="Tomita M."/>
            <person name="Arakawa K."/>
        </authorList>
    </citation>
    <scope>NUCLEOTIDE SEQUENCE [LARGE SCALE GENOMIC DNA]</scope>
</reference>
<proteinExistence type="predicted"/>
<name>A0A4Y2DP58_ARAVE</name>
<dbReference type="AlphaFoldDB" id="A0A4Y2DP58"/>
<sequence>MSSIFQRRDSTVCAIKSSTTSLSLFCDLNESGSGHSHSPAHPSSPTSGRAPKLFELVGGVLCWGKRLSAGLVARRFSWFPRASHECGPVSPQSPSREALSALRISLASFLTKLFVEASGIISSTFRHSTCNFK</sequence>
<dbReference type="EMBL" id="BGPR01000407">
    <property type="protein sequence ID" value="GBM18602.1"/>
    <property type="molecule type" value="Genomic_DNA"/>
</dbReference>
<evidence type="ECO:0000313" key="1">
    <source>
        <dbReference type="EMBL" id="GBM18602.1"/>
    </source>
</evidence>
<protein>
    <submittedName>
        <fullName evidence="1">Uncharacterized protein</fullName>
    </submittedName>
</protein>